<reference evidence="6" key="1">
    <citation type="submission" date="2024-04" db="EMBL/GenBank/DDBJ databases">
        <authorList>
            <consortium name="Molecular Ecology Group"/>
        </authorList>
    </citation>
    <scope>NUCLEOTIDE SEQUENCE</scope>
</reference>
<gene>
    <name evidence="6" type="ORF">LPLAT_LOCUS2847</name>
</gene>
<dbReference type="GO" id="GO:0008270">
    <property type="term" value="F:zinc ion binding"/>
    <property type="evidence" value="ECO:0007669"/>
    <property type="project" value="UniProtKB-KW"/>
</dbReference>
<dbReference type="PROSITE" id="PS52027">
    <property type="entry name" value="ZF_C2HC_C3H"/>
    <property type="match status" value="1"/>
</dbReference>
<dbReference type="EMBL" id="OZ034835">
    <property type="protein sequence ID" value="CAL1676712.1"/>
    <property type="molecule type" value="Genomic_DNA"/>
</dbReference>
<evidence type="ECO:0000256" key="2">
    <source>
        <dbReference type="ARBA" id="ARBA00022771"/>
    </source>
</evidence>
<keyword evidence="7" id="KW-1185">Reference proteome</keyword>
<dbReference type="InterPro" id="IPR049899">
    <property type="entry name" value="Znf_C2HC_C3H"/>
</dbReference>
<dbReference type="Pfam" id="PF13913">
    <property type="entry name" value="zf-C2HC_2"/>
    <property type="match status" value="1"/>
</dbReference>
<name>A0AAV2NAH9_9HYME</name>
<organism evidence="6 7">
    <name type="scientific">Lasius platythorax</name>
    <dbReference type="NCBI Taxonomy" id="488582"/>
    <lineage>
        <taxon>Eukaryota</taxon>
        <taxon>Metazoa</taxon>
        <taxon>Ecdysozoa</taxon>
        <taxon>Arthropoda</taxon>
        <taxon>Hexapoda</taxon>
        <taxon>Insecta</taxon>
        <taxon>Pterygota</taxon>
        <taxon>Neoptera</taxon>
        <taxon>Endopterygota</taxon>
        <taxon>Hymenoptera</taxon>
        <taxon>Apocrita</taxon>
        <taxon>Aculeata</taxon>
        <taxon>Formicoidea</taxon>
        <taxon>Formicidae</taxon>
        <taxon>Formicinae</taxon>
        <taxon>Lasius</taxon>
        <taxon>Lasius</taxon>
    </lineage>
</organism>
<evidence type="ECO:0000256" key="4">
    <source>
        <dbReference type="PROSITE-ProRule" id="PRU01371"/>
    </source>
</evidence>
<evidence type="ECO:0000313" key="6">
    <source>
        <dbReference type="EMBL" id="CAL1676712.1"/>
    </source>
</evidence>
<evidence type="ECO:0000256" key="1">
    <source>
        <dbReference type="ARBA" id="ARBA00022723"/>
    </source>
</evidence>
<evidence type="ECO:0000256" key="3">
    <source>
        <dbReference type="ARBA" id="ARBA00022833"/>
    </source>
</evidence>
<evidence type="ECO:0000313" key="7">
    <source>
        <dbReference type="Proteomes" id="UP001497644"/>
    </source>
</evidence>
<keyword evidence="1" id="KW-0479">Metal-binding</keyword>
<sequence>MKRTRTKPKTANPSSSNTRNIGTQTVYFDSFTEIAKLQEQIKLLQLQNNVLKQHTKTPEKSDVITHYDQLYIPETSKTNVEKHSCNCKQNCSSRLCGCVKKNNKCNSSCKCNDEICQNQKLEHDENNKENINKTDMETPIKQNTRKIESIEITKNYKSLFSPNMSEIHKDYDNYKKTYKELEETQISDIHFSFNDMKNTVIKNLQTDKTLKFSNNVTTRKGRKNEKEINKEQQQSATMIENDIITDDTEITANSVSSKNEEILTVMFDPMKPKHQLSRTPPSKKFAEIDNITEPMMDNNKLLEVDNITEPRPHYKPNKDTIIVSSIQNVEEEKVDWQHHTAQLIPCKKCKRTFMPHRIQKHEACCKKI</sequence>
<feature type="domain" description="C2HC/C3H-type" evidence="5">
    <location>
        <begin position="342"/>
        <end position="368"/>
    </location>
</feature>
<keyword evidence="3" id="KW-0862">Zinc</keyword>
<accession>A0AAV2NAH9</accession>
<protein>
    <recommendedName>
        <fullName evidence="5">C2HC/C3H-type domain-containing protein</fullName>
    </recommendedName>
</protein>
<dbReference type="AlphaFoldDB" id="A0AAV2NAH9"/>
<evidence type="ECO:0000259" key="5">
    <source>
        <dbReference type="PROSITE" id="PS52027"/>
    </source>
</evidence>
<proteinExistence type="predicted"/>
<dbReference type="Gene3D" id="3.30.160.60">
    <property type="entry name" value="Classic Zinc Finger"/>
    <property type="match status" value="1"/>
</dbReference>
<keyword evidence="2 4" id="KW-0863">Zinc-finger</keyword>
<dbReference type="Proteomes" id="UP001497644">
    <property type="component" value="Chromosome 12"/>
</dbReference>